<dbReference type="EMBL" id="AVPE01000005">
    <property type="protein sequence ID" value="KGX92618.1"/>
    <property type="molecule type" value="Genomic_DNA"/>
</dbReference>
<keyword evidence="3 12" id="KW-0813">Transport</keyword>
<dbReference type="AlphaFoldDB" id="A0A0A5GN12"/>
<dbReference type="Proteomes" id="UP000030528">
    <property type="component" value="Unassembled WGS sequence"/>
</dbReference>
<dbReference type="GO" id="GO:0015035">
    <property type="term" value="F:protein-disulfide reductase activity"/>
    <property type="evidence" value="ECO:0007669"/>
    <property type="project" value="UniProtKB-UniRule"/>
</dbReference>
<evidence type="ECO:0000313" key="15">
    <source>
        <dbReference type="Proteomes" id="UP000030528"/>
    </source>
</evidence>
<feature type="transmembrane region" description="Helical" evidence="13">
    <location>
        <begin position="7"/>
        <end position="26"/>
    </location>
</feature>
<proteinExistence type="inferred from homology"/>
<feature type="transmembrane region" description="Helical" evidence="13">
    <location>
        <begin position="62"/>
        <end position="82"/>
    </location>
</feature>
<evidence type="ECO:0000256" key="11">
    <source>
        <dbReference type="ARBA" id="ARBA00023284"/>
    </source>
</evidence>
<dbReference type="PANTHER" id="PTHR43469">
    <property type="entry name" value="DISULFIDE FORMATION PROTEIN-RELATED"/>
    <property type="match status" value="1"/>
</dbReference>
<sequence length="140" mass="15498">MKRIENLLLVAWGQALIATLGSLFFSEIMKFVPCELCWFQRVLMYPLVVIYGLAVAKKDARIAYSGLFMSGIGILVAVYHYGVQKLPALQETGGACGIIPCTTQFINYGGFITIPFLSLLAFTVIFLTHLVLLRTIKESS</sequence>
<comment type="subcellular location">
    <subcellularLocation>
        <location evidence="12">Cell membrane</location>
        <topology evidence="12">Multi-pass membrane protein</topology>
    </subcellularLocation>
    <subcellularLocation>
        <location evidence="1">Membrane</location>
        <topology evidence="1">Multi-pass membrane protein</topology>
    </subcellularLocation>
</comment>
<dbReference type="eggNOG" id="COG1495">
    <property type="taxonomic scope" value="Bacteria"/>
</dbReference>
<dbReference type="RefSeq" id="WP_026800268.1">
    <property type="nucleotide sequence ID" value="NZ_AULI01000007.1"/>
</dbReference>
<evidence type="ECO:0000256" key="4">
    <source>
        <dbReference type="ARBA" id="ARBA00022692"/>
    </source>
</evidence>
<dbReference type="InterPro" id="IPR012187">
    <property type="entry name" value="Disulphide_bond_form_BdbC"/>
</dbReference>
<keyword evidence="12" id="KW-1003">Cell membrane</keyword>
<name>A0A0A5GN12_9BACI</name>
<comment type="caution">
    <text evidence="12">Lacks conserved residue(s) required for the propagation of feature annotation.</text>
</comment>
<dbReference type="InterPro" id="IPR003752">
    <property type="entry name" value="DiS_bond_form_DsbB/BdbC"/>
</dbReference>
<evidence type="ECO:0000256" key="8">
    <source>
        <dbReference type="ARBA" id="ARBA00023136"/>
    </source>
</evidence>
<dbReference type="PIRSF" id="PIRSF036659">
    <property type="entry name" value="BdbC"/>
    <property type="match status" value="1"/>
</dbReference>
<dbReference type="GO" id="GO:0005886">
    <property type="term" value="C:plasma membrane"/>
    <property type="evidence" value="ECO:0007669"/>
    <property type="project" value="UniProtKB-SubCell"/>
</dbReference>
<evidence type="ECO:0000313" key="14">
    <source>
        <dbReference type="EMBL" id="KGX92618.1"/>
    </source>
</evidence>
<keyword evidence="4 12" id="KW-0812">Transmembrane</keyword>
<evidence type="ECO:0000256" key="3">
    <source>
        <dbReference type="ARBA" id="ARBA00022448"/>
    </source>
</evidence>
<dbReference type="Pfam" id="PF02600">
    <property type="entry name" value="DsbB"/>
    <property type="match status" value="1"/>
</dbReference>
<evidence type="ECO:0000256" key="10">
    <source>
        <dbReference type="ARBA" id="ARBA00023186"/>
    </source>
</evidence>
<dbReference type="NCBIfam" id="NF002849">
    <property type="entry name" value="PRK03113.1"/>
    <property type="match status" value="1"/>
</dbReference>
<evidence type="ECO:0000256" key="2">
    <source>
        <dbReference type="ARBA" id="ARBA00007602"/>
    </source>
</evidence>
<accession>A0A0A5GN12</accession>
<gene>
    <name evidence="12" type="primary">bdbC</name>
    <name evidence="14" type="ORF">N781_14930</name>
</gene>
<evidence type="ECO:0000256" key="9">
    <source>
        <dbReference type="ARBA" id="ARBA00023157"/>
    </source>
</evidence>
<evidence type="ECO:0000256" key="6">
    <source>
        <dbReference type="ARBA" id="ARBA00022989"/>
    </source>
</evidence>
<evidence type="ECO:0000256" key="7">
    <source>
        <dbReference type="ARBA" id="ARBA00023002"/>
    </source>
</evidence>
<evidence type="ECO:0000256" key="1">
    <source>
        <dbReference type="ARBA" id="ARBA00004141"/>
    </source>
</evidence>
<organism evidence="14 15">
    <name type="scientific">Pontibacillus halophilus JSM 076056 = DSM 19796</name>
    <dbReference type="NCBI Taxonomy" id="1385510"/>
    <lineage>
        <taxon>Bacteria</taxon>
        <taxon>Bacillati</taxon>
        <taxon>Bacillota</taxon>
        <taxon>Bacilli</taxon>
        <taxon>Bacillales</taxon>
        <taxon>Bacillaceae</taxon>
        <taxon>Pontibacillus</taxon>
    </lineage>
</organism>
<comment type="function">
    <text evidence="12">Required for disulfide bond formation in some proteins.</text>
</comment>
<reference evidence="14 15" key="1">
    <citation type="submission" date="2013-08" db="EMBL/GenBank/DDBJ databases">
        <authorList>
            <person name="Huang J."/>
            <person name="Wang G."/>
        </authorList>
    </citation>
    <scope>NUCLEOTIDE SEQUENCE [LARGE SCALE GENOMIC DNA]</scope>
    <source>
        <strain evidence="14 15">JSM 076056</strain>
    </source>
</reference>
<dbReference type="OrthoDB" id="158402at2"/>
<keyword evidence="5 12" id="KW-0249">Electron transport</keyword>
<dbReference type="STRING" id="1385510.GCA_000425205_01870"/>
<comment type="caution">
    <text evidence="14">The sequence shown here is derived from an EMBL/GenBank/DDBJ whole genome shotgun (WGS) entry which is preliminary data.</text>
</comment>
<dbReference type="Gene3D" id="1.20.1550.10">
    <property type="entry name" value="DsbB-like"/>
    <property type="match status" value="1"/>
</dbReference>
<feature type="transmembrane region" description="Helical" evidence="13">
    <location>
        <begin position="112"/>
        <end position="133"/>
    </location>
</feature>
<dbReference type="InterPro" id="IPR023380">
    <property type="entry name" value="DsbB-like_sf"/>
</dbReference>
<keyword evidence="8 12" id="KW-0472">Membrane</keyword>
<comment type="similarity">
    <text evidence="2 12">Belongs to the DsbB family. BdbC subfamily.</text>
</comment>
<keyword evidence="10 12" id="KW-0143">Chaperone</keyword>
<feature type="transmembrane region" description="Helical" evidence="13">
    <location>
        <begin position="38"/>
        <end position="55"/>
    </location>
</feature>
<evidence type="ECO:0000256" key="5">
    <source>
        <dbReference type="ARBA" id="ARBA00022982"/>
    </source>
</evidence>
<feature type="disulfide bond" description="Redox-active" evidence="12">
    <location>
        <begin position="34"/>
        <end position="37"/>
    </location>
</feature>
<dbReference type="GO" id="GO:0006457">
    <property type="term" value="P:protein folding"/>
    <property type="evidence" value="ECO:0007669"/>
    <property type="project" value="InterPro"/>
</dbReference>
<keyword evidence="15" id="KW-1185">Reference proteome</keyword>
<keyword evidence="9 12" id="KW-1015">Disulfide bond</keyword>
<evidence type="ECO:0000256" key="12">
    <source>
        <dbReference type="HAMAP-Rule" id="MF_00287"/>
    </source>
</evidence>
<keyword evidence="11 12" id="KW-0676">Redox-active center</keyword>
<keyword evidence="7 12" id="KW-0560">Oxidoreductase</keyword>
<dbReference type="SUPFAM" id="SSF158442">
    <property type="entry name" value="DsbB-like"/>
    <property type="match status" value="1"/>
</dbReference>
<dbReference type="PANTHER" id="PTHR43469:SF1">
    <property type="entry name" value="SPBETA PROPHAGE-DERIVED DISULFIDE BOND FORMATION PROTEIN B"/>
    <property type="match status" value="1"/>
</dbReference>
<protein>
    <recommendedName>
        <fullName evidence="12">Probable disulfide formation protein</fullName>
    </recommendedName>
    <alternativeName>
        <fullName evidence="12">Disulfide oxidoreductase</fullName>
    </alternativeName>
    <alternativeName>
        <fullName evidence="12">Thiol-disulfide oxidoreductase</fullName>
    </alternativeName>
</protein>
<dbReference type="HAMAP" id="MF_00287">
    <property type="entry name" value="BdbC"/>
    <property type="match status" value="1"/>
</dbReference>
<keyword evidence="6 12" id="KW-1133">Transmembrane helix</keyword>
<evidence type="ECO:0000256" key="13">
    <source>
        <dbReference type="SAM" id="Phobius"/>
    </source>
</evidence>